<feature type="transmembrane region" description="Helical" evidence="1">
    <location>
        <begin position="7"/>
        <end position="25"/>
    </location>
</feature>
<keyword evidence="3" id="KW-1185">Reference proteome</keyword>
<evidence type="ECO:0000313" key="3">
    <source>
        <dbReference type="Proteomes" id="UP001320544"/>
    </source>
</evidence>
<name>A0ABM7WM32_9ACTN</name>
<accession>A0ABM7WM32</accession>
<dbReference type="RefSeq" id="WP_244386679.1">
    <property type="nucleotide sequence ID" value="NZ_AP025564.1"/>
</dbReference>
<dbReference type="Proteomes" id="UP001320544">
    <property type="component" value="Chromosome"/>
</dbReference>
<organism evidence="2 3">
    <name type="scientific">Raoultibacter timonensis</name>
    <dbReference type="NCBI Taxonomy" id="1907662"/>
    <lineage>
        <taxon>Bacteria</taxon>
        <taxon>Bacillati</taxon>
        <taxon>Actinomycetota</taxon>
        <taxon>Coriobacteriia</taxon>
        <taxon>Eggerthellales</taxon>
        <taxon>Eggerthellaceae</taxon>
        <taxon>Raoultibacter</taxon>
    </lineage>
</organism>
<proteinExistence type="predicted"/>
<keyword evidence="1" id="KW-0812">Transmembrane</keyword>
<evidence type="ECO:0000256" key="1">
    <source>
        <dbReference type="SAM" id="Phobius"/>
    </source>
</evidence>
<protein>
    <submittedName>
        <fullName evidence="2">Uncharacterized protein</fullName>
    </submittedName>
</protein>
<keyword evidence="1" id="KW-0472">Membrane</keyword>
<evidence type="ECO:0000313" key="2">
    <source>
        <dbReference type="EMBL" id="BDE97404.1"/>
    </source>
</evidence>
<feature type="transmembrane region" description="Helical" evidence="1">
    <location>
        <begin position="37"/>
        <end position="55"/>
    </location>
</feature>
<dbReference type="EMBL" id="AP025564">
    <property type="protein sequence ID" value="BDE97404.1"/>
    <property type="molecule type" value="Genomic_DNA"/>
</dbReference>
<sequence>MKKSNWIIAVVLVLVSALLLWLWFYLGLNRIDKPVDLMLSILWWVVVVALILLIVRSERIRKERIRTMYVAEGILFNSEAGLLNFAGSDQLVAVMNRVLRDLDYDFTTQELPEREEFKPGLLVKTEKYGNDNWTGEVVVIESQEQQPFESKEELASLLDDCLGCCTR</sequence>
<reference evidence="2 3" key="1">
    <citation type="submission" date="2022-01" db="EMBL/GenBank/DDBJ databases">
        <title>Novel bile acid biosynthetic pathways are enriched in the microbiome of centenarians.</title>
        <authorList>
            <person name="Sato Y."/>
            <person name="Atarashi K."/>
            <person name="Plichta R.D."/>
            <person name="Arai Y."/>
            <person name="Sasajima S."/>
            <person name="Kearney M.S."/>
            <person name="Suda W."/>
            <person name="Takeshita K."/>
            <person name="Sasaki T."/>
            <person name="Okamoto S."/>
            <person name="Skelly N.A."/>
            <person name="Okamura Y."/>
            <person name="Vlamakis H."/>
            <person name="Li Y."/>
            <person name="Tanoue T."/>
            <person name="Takei H."/>
            <person name="Nittono H."/>
            <person name="Narushima S."/>
            <person name="Irie J."/>
            <person name="Itoh H."/>
            <person name="Moriya K."/>
            <person name="Sugiura Y."/>
            <person name="Suematsu M."/>
            <person name="Moritoki N."/>
            <person name="Shibata S."/>
            <person name="Littman R.D."/>
            <person name="Fischbach A.M."/>
            <person name="Uwamino Y."/>
            <person name="Inoue T."/>
            <person name="Honda A."/>
            <person name="Hattori M."/>
            <person name="Murai T."/>
            <person name="Xavier J.R."/>
            <person name="Hirose N."/>
            <person name="Honda K."/>
        </authorList>
    </citation>
    <scope>NUCLEOTIDE SEQUENCE [LARGE SCALE GENOMIC DNA]</scope>
    <source>
        <strain evidence="2 3">CE91-St30</strain>
    </source>
</reference>
<keyword evidence="1" id="KW-1133">Transmembrane helix</keyword>
<gene>
    <name evidence="2" type="ORF">CE91St30_27370</name>
</gene>